<proteinExistence type="predicted"/>
<accession>A0AAV5A360</accession>
<reference evidence="1" key="1">
    <citation type="submission" date="2021-10" db="EMBL/GenBank/DDBJ databases">
        <title>De novo Genome Assembly of Clathrus columnatus (Basidiomycota, Fungi) Using Illumina and Nanopore Sequence Data.</title>
        <authorList>
            <person name="Ogiso-Tanaka E."/>
            <person name="Itagaki H."/>
            <person name="Hosoya T."/>
            <person name="Hosaka K."/>
        </authorList>
    </citation>
    <scope>NUCLEOTIDE SEQUENCE</scope>
    <source>
        <strain evidence="1">MO-923</strain>
    </source>
</reference>
<comment type="caution">
    <text evidence="1">The sequence shown here is derived from an EMBL/GenBank/DDBJ whole genome shotgun (WGS) entry which is preliminary data.</text>
</comment>
<name>A0AAV5A360_9AGAM</name>
<sequence length="492" mass="56525">MAIFHQLPSEILISVVEHIGNRDDLLAFALTCHTLCQIIIPDYLDYFRISSTRNDLGRWSRLLQSLRLFKNTRELILEEATLRIHSRTTSRLHEGLLHMTNVRRAKFGCTLDLGHLAEILDALAYSKCTLEEIDLGLYFQRINESPSWEAIKGLPIWTKFDLSVLNKLAIQLRRESHLPILGEITFLGNMLSNAHVLTHLHLTIERTNSMTFLNLAKYTWPNLENLVINSTIHLVPMGVYQNPSDLISFFKRHSSLTTLSLPSNIFPQFPNLPHYISVEHLPRLKAFSYETPISHEVLQLNRVLSPASARRLCHLTISEKVAERSNMDIYKELASLQSCCITSQSTLVNYTTIHQILKIFVGRVTNLQKIHLPPQHVSDRRLQEKNFVTLSLLRGLPNLTHLSGWVSSLPGTEVTWKQQLREFQHFDKLKFVIPTRNWPTDADVNEERTLFFRFTRDSEGKLMVEDVLGDVLPSGVGYLSWGGFYRGMVNEV</sequence>
<dbReference type="EMBL" id="BPWL01000002">
    <property type="protein sequence ID" value="GJJ06996.1"/>
    <property type="molecule type" value="Genomic_DNA"/>
</dbReference>
<evidence type="ECO:0008006" key="3">
    <source>
        <dbReference type="Google" id="ProtNLM"/>
    </source>
</evidence>
<keyword evidence="2" id="KW-1185">Reference proteome</keyword>
<gene>
    <name evidence="1" type="ORF">Clacol_001194</name>
</gene>
<dbReference type="Proteomes" id="UP001050691">
    <property type="component" value="Unassembled WGS sequence"/>
</dbReference>
<organism evidence="1 2">
    <name type="scientific">Clathrus columnatus</name>
    <dbReference type="NCBI Taxonomy" id="1419009"/>
    <lineage>
        <taxon>Eukaryota</taxon>
        <taxon>Fungi</taxon>
        <taxon>Dikarya</taxon>
        <taxon>Basidiomycota</taxon>
        <taxon>Agaricomycotina</taxon>
        <taxon>Agaricomycetes</taxon>
        <taxon>Phallomycetidae</taxon>
        <taxon>Phallales</taxon>
        <taxon>Clathraceae</taxon>
        <taxon>Clathrus</taxon>
    </lineage>
</organism>
<dbReference type="AlphaFoldDB" id="A0AAV5A360"/>
<evidence type="ECO:0000313" key="1">
    <source>
        <dbReference type="EMBL" id="GJJ06996.1"/>
    </source>
</evidence>
<protein>
    <recommendedName>
        <fullName evidence="3">F-box domain-containing protein</fullName>
    </recommendedName>
</protein>
<evidence type="ECO:0000313" key="2">
    <source>
        <dbReference type="Proteomes" id="UP001050691"/>
    </source>
</evidence>